<proteinExistence type="predicted"/>
<organism evidence="1 2">
    <name type="scientific">Eumeta variegata</name>
    <name type="common">Bagworm moth</name>
    <name type="synonym">Eumeta japonica</name>
    <dbReference type="NCBI Taxonomy" id="151549"/>
    <lineage>
        <taxon>Eukaryota</taxon>
        <taxon>Metazoa</taxon>
        <taxon>Ecdysozoa</taxon>
        <taxon>Arthropoda</taxon>
        <taxon>Hexapoda</taxon>
        <taxon>Insecta</taxon>
        <taxon>Pterygota</taxon>
        <taxon>Neoptera</taxon>
        <taxon>Endopterygota</taxon>
        <taxon>Lepidoptera</taxon>
        <taxon>Glossata</taxon>
        <taxon>Ditrysia</taxon>
        <taxon>Tineoidea</taxon>
        <taxon>Psychidae</taxon>
        <taxon>Oiketicinae</taxon>
        <taxon>Eumeta</taxon>
    </lineage>
</organism>
<reference evidence="1 2" key="1">
    <citation type="journal article" date="2019" name="Commun. Biol.">
        <title>The bagworm genome reveals a unique fibroin gene that provides high tensile strength.</title>
        <authorList>
            <person name="Kono N."/>
            <person name="Nakamura H."/>
            <person name="Ohtoshi R."/>
            <person name="Tomita M."/>
            <person name="Numata K."/>
            <person name="Arakawa K."/>
        </authorList>
    </citation>
    <scope>NUCLEOTIDE SEQUENCE [LARGE SCALE GENOMIC DNA]</scope>
</reference>
<comment type="caution">
    <text evidence="1">The sequence shown here is derived from an EMBL/GenBank/DDBJ whole genome shotgun (WGS) entry which is preliminary data.</text>
</comment>
<accession>A0A4C1WLA2</accession>
<evidence type="ECO:0000313" key="1">
    <source>
        <dbReference type="EMBL" id="GBP51079.1"/>
    </source>
</evidence>
<evidence type="ECO:0000313" key="2">
    <source>
        <dbReference type="Proteomes" id="UP000299102"/>
    </source>
</evidence>
<dbReference type="Proteomes" id="UP000299102">
    <property type="component" value="Unassembled WGS sequence"/>
</dbReference>
<keyword evidence="2" id="KW-1185">Reference proteome</keyword>
<protein>
    <submittedName>
        <fullName evidence="1">Uncharacterized protein</fullName>
    </submittedName>
</protein>
<dbReference type="AlphaFoldDB" id="A0A4C1WLA2"/>
<dbReference type="EMBL" id="BGZK01000573">
    <property type="protein sequence ID" value="GBP51079.1"/>
    <property type="molecule type" value="Genomic_DNA"/>
</dbReference>
<name>A0A4C1WLA2_EUMVA</name>
<sequence length="136" mass="15342">MSVCVSASVPVCVRACVRACVRVCVRERTKAIDNIANPNEETNRCAIYRPGFHRSELRPTAALYMSSEQTTRGGTFAGKHKGPVQNRTYDHRRCARVVRRASGRRLLCLYTRTSPRTTHRCISSDSKPHHDARIKS</sequence>
<gene>
    <name evidence="1" type="ORF">EVAR_87656_1</name>
</gene>